<gene>
    <name evidence="1" type="ORF">A3J46_06425</name>
</gene>
<accession>A0A1F8FBE3</accession>
<sequence>MDSPLVYIEKEPFEQILLAAVDPFKKECFGYIFGKKPSRTSNEYLVSKIQVVQRVKVEKFTEIEHMEGSKKRMFDIFRAYPNIYPLIGDFHSHPEYGSDQRSFELSDHDIKDMSISSWCEIAFVIRISSRSKERLEWISKSDGGVRGSYGDYVIDINVYRLIKKGGKLVPESLQITSPGIKSLNRENNRRKKR</sequence>
<proteinExistence type="predicted"/>
<dbReference type="Proteomes" id="UP000177167">
    <property type="component" value="Unassembled WGS sequence"/>
</dbReference>
<protein>
    <recommendedName>
        <fullName evidence="3">JAB domain-containing protein</fullName>
    </recommendedName>
</protein>
<dbReference type="Gene3D" id="3.40.140.10">
    <property type="entry name" value="Cytidine Deaminase, domain 2"/>
    <property type="match status" value="1"/>
</dbReference>
<dbReference type="SUPFAM" id="SSF102712">
    <property type="entry name" value="JAB1/MPN domain"/>
    <property type="match status" value="1"/>
</dbReference>
<comment type="caution">
    <text evidence="1">The sequence shown here is derived from an EMBL/GenBank/DDBJ whole genome shotgun (WGS) entry which is preliminary data.</text>
</comment>
<dbReference type="EMBL" id="MGJP01000006">
    <property type="protein sequence ID" value="OGN10475.1"/>
    <property type="molecule type" value="Genomic_DNA"/>
</dbReference>
<name>A0A1F8FBE3_9BACT</name>
<evidence type="ECO:0008006" key="3">
    <source>
        <dbReference type="Google" id="ProtNLM"/>
    </source>
</evidence>
<organism evidence="1 2">
    <name type="scientific">Candidatus Yanofskybacteria bacterium RIFCSPHIGHO2_02_FULL_41_11</name>
    <dbReference type="NCBI Taxonomy" id="1802675"/>
    <lineage>
        <taxon>Bacteria</taxon>
        <taxon>Candidatus Yanofskyibacteriota</taxon>
    </lineage>
</organism>
<dbReference type="AlphaFoldDB" id="A0A1F8FBE3"/>
<evidence type="ECO:0000313" key="2">
    <source>
        <dbReference type="Proteomes" id="UP000177167"/>
    </source>
</evidence>
<reference evidence="1 2" key="1">
    <citation type="journal article" date="2016" name="Nat. Commun.">
        <title>Thousands of microbial genomes shed light on interconnected biogeochemical processes in an aquifer system.</title>
        <authorList>
            <person name="Anantharaman K."/>
            <person name="Brown C.T."/>
            <person name="Hug L.A."/>
            <person name="Sharon I."/>
            <person name="Castelle C.J."/>
            <person name="Probst A.J."/>
            <person name="Thomas B.C."/>
            <person name="Singh A."/>
            <person name="Wilkins M.J."/>
            <person name="Karaoz U."/>
            <person name="Brodie E.L."/>
            <person name="Williams K.H."/>
            <person name="Hubbard S.S."/>
            <person name="Banfield J.F."/>
        </authorList>
    </citation>
    <scope>NUCLEOTIDE SEQUENCE [LARGE SCALE GENOMIC DNA]</scope>
</reference>
<evidence type="ECO:0000313" key="1">
    <source>
        <dbReference type="EMBL" id="OGN10475.1"/>
    </source>
</evidence>